<dbReference type="AlphaFoldDB" id="A0AAX4PFW4"/>
<dbReference type="InterPro" id="IPR032839">
    <property type="entry name" value="RAB3GAP_N"/>
</dbReference>
<reference evidence="3 4" key="1">
    <citation type="submission" date="2024-03" db="EMBL/GenBank/DDBJ databases">
        <title>Complete genome sequence of the green alga Chloropicon roscoffensis RCC1871.</title>
        <authorList>
            <person name="Lemieux C."/>
            <person name="Pombert J.-F."/>
            <person name="Otis C."/>
            <person name="Turmel M."/>
        </authorList>
    </citation>
    <scope>NUCLEOTIDE SEQUENCE [LARGE SCALE GENOMIC DNA]</scope>
    <source>
        <strain evidence="3 4">RCC1871</strain>
    </source>
</reference>
<feature type="domain" description="Rab3-GAP regulatory subunit N-terminal" evidence="2">
    <location>
        <begin position="51"/>
        <end position="432"/>
    </location>
</feature>
<dbReference type="InterPro" id="IPR036322">
    <property type="entry name" value="WD40_repeat_dom_sf"/>
</dbReference>
<dbReference type="EMBL" id="CP151511">
    <property type="protein sequence ID" value="WZN65245.1"/>
    <property type="molecule type" value="Genomic_DNA"/>
</dbReference>
<dbReference type="Pfam" id="PF14655">
    <property type="entry name" value="RAB3GAP2_N"/>
    <property type="match status" value="1"/>
</dbReference>
<dbReference type="PANTHER" id="PTHR12472:SF0">
    <property type="entry name" value="RAB3 GTPASE-ACTIVATING PROTEIN NON-CATALYTIC SUBUNIT"/>
    <property type="match status" value="1"/>
</dbReference>
<dbReference type="InterPro" id="IPR026059">
    <property type="entry name" value="Rab3GAP2"/>
</dbReference>
<proteinExistence type="predicted"/>
<dbReference type="SUPFAM" id="SSF50978">
    <property type="entry name" value="WD40 repeat-like"/>
    <property type="match status" value="1"/>
</dbReference>
<sequence length="483" mass="51296">MDAVACLSPSDVRWLLEDSNGAHALGARDLVSACRWDEYEGEEALGKRLGLALANGRRLLCATFRRRLETPDAATTSASAMMELELTHEQYAPSEVTALLWLQLDFGPGLKGADSGWYLVVGFEDGTLRFLDEGGKRVAKEFSAHGSAVRSIRANSAESGLRRDTRGVTSQGLCVCFEDAVVVLSLEDLLRVHHEVRNRGDGGRGKGRGRRRGSGGRRGDDDLARFDLSPAVAGAADAVCLGCENLSLAQQLEGVPLSAAMLRVIVAGDDPALCCVRVRARPASQDGHGGGLLSAALDWGTSAIPIVGRIKRKIAGRAADAGASERDQVGQASAPISTGLPFLDPGRQCHTLVPCPTKPLVCCCDSLGRILVLDASNFVITRVLKGYRDAEASWAVRRGRPLLAVLAPRRERVEVWDVLEGRRTSKAACGRNDALARAHWSLAGNAMARDGGGGAGEPVLVSVSHTGGIEIRRIFATEADEPA</sequence>
<evidence type="ECO:0000313" key="4">
    <source>
        <dbReference type="Proteomes" id="UP001472866"/>
    </source>
</evidence>
<dbReference type="PANTHER" id="PTHR12472">
    <property type="entry name" value="RAB3-GAP REGULATORY DOMAIN"/>
    <property type="match status" value="1"/>
</dbReference>
<name>A0AAX4PFW4_9CHLO</name>
<protein>
    <submittedName>
        <fullName evidence="3">RAB3GAP2_N domain-containing protein</fullName>
    </submittedName>
</protein>
<keyword evidence="4" id="KW-1185">Reference proteome</keyword>
<evidence type="ECO:0000259" key="2">
    <source>
        <dbReference type="Pfam" id="PF14655"/>
    </source>
</evidence>
<feature type="region of interest" description="Disordered" evidence="1">
    <location>
        <begin position="197"/>
        <end position="222"/>
    </location>
</feature>
<organism evidence="3 4">
    <name type="scientific">Chloropicon roscoffensis</name>
    <dbReference type="NCBI Taxonomy" id="1461544"/>
    <lineage>
        <taxon>Eukaryota</taxon>
        <taxon>Viridiplantae</taxon>
        <taxon>Chlorophyta</taxon>
        <taxon>Chloropicophyceae</taxon>
        <taxon>Chloropicales</taxon>
        <taxon>Chloropicaceae</taxon>
        <taxon>Chloropicon</taxon>
    </lineage>
</organism>
<dbReference type="Proteomes" id="UP001472866">
    <property type="component" value="Chromosome 11"/>
</dbReference>
<accession>A0AAX4PFW4</accession>
<evidence type="ECO:0000313" key="3">
    <source>
        <dbReference type="EMBL" id="WZN65245.1"/>
    </source>
</evidence>
<feature type="compositionally biased region" description="Basic residues" evidence="1">
    <location>
        <begin position="205"/>
        <end position="215"/>
    </location>
</feature>
<gene>
    <name evidence="3" type="ORF">HKI87_11g68020</name>
</gene>
<evidence type="ECO:0000256" key="1">
    <source>
        <dbReference type="SAM" id="MobiDB-lite"/>
    </source>
</evidence>